<dbReference type="Proteomes" id="UP001566132">
    <property type="component" value="Unassembled WGS sequence"/>
</dbReference>
<proteinExistence type="predicted"/>
<gene>
    <name evidence="2" type="ORF">ABEB36_001984</name>
</gene>
<keyword evidence="3" id="KW-1185">Reference proteome</keyword>
<dbReference type="EMBL" id="JBDJPC010000001">
    <property type="protein sequence ID" value="KAL1518347.1"/>
    <property type="molecule type" value="Genomic_DNA"/>
</dbReference>
<feature type="coiled-coil region" evidence="1">
    <location>
        <begin position="2"/>
        <end position="138"/>
    </location>
</feature>
<reference evidence="2 3" key="1">
    <citation type="submission" date="2024-05" db="EMBL/GenBank/DDBJ databases">
        <title>Genetic variation in Jamaican populations of the coffee berry borer (Hypothenemus hampei).</title>
        <authorList>
            <person name="Errbii M."/>
            <person name="Myrie A."/>
        </authorList>
    </citation>
    <scope>NUCLEOTIDE SEQUENCE [LARGE SCALE GENOMIC DNA]</scope>
    <source>
        <strain evidence="2">JA-Hopewell-2020-01-JO</strain>
        <tissue evidence="2">Whole body</tissue>
    </source>
</reference>
<evidence type="ECO:0000256" key="1">
    <source>
        <dbReference type="SAM" id="Coils"/>
    </source>
</evidence>
<dbReference type="AlphaFoldDB" id="A0ABD1FGD0"/>
<organism evidence="2 3">
    <name type="scientific">Hypothenemus hampei</name>
    <name type="common">Coffee berry borer</name>
    <dbReference type="NCBI Taxonomy" id="57062"/>
    <lineage>
        <taxon>Eukaryota</taxon>
        <taxon>Metazoa</taxon>
        <taxon>Ecdysozoa</taxon>
        <taxon>Arthropoda</taxon>
        <taxon>Hexapoda</taxon>
        <taxon>Insecta</taxon>
        <taxon>Pterygota</taxon>
        <taxon>Neoptera</taxon>
        <taxon>Endopterygota</taxon>
        <taxon>Coleoptera</taxon>
        <taxon>Polyphaga</taxon>
        <taxon>Cucujiformia</taxon>
        <taxon>Curculionidae</taxon>
        <taxon>Scolytinae</taxon>
        <taxon>Hypothenemus</taxon>
    </lineage>
</organism>
<comment type="caution">
    <text evidence="2">The sequence shown here is derived from an EMBL/GenBank/DDBJ whole genome shotgun (WGS) entry which is preliminary data.</text>
</comment>
<evidence type="ECO:0000313" key="3">
    <source>
        <dbReference type="Proteomes" id="UP001566132"/>
    </source>
</evidence>
<accession>A0ABD1FGD0</accession>
<sequence>MSDAICKRIKQLENQNRKLMKLLETTLQITNEDTAKYIELQNEAKLLQRVLVDLENQKQHLEKDLEKQLRIIEIKLDKAIKDIQREKPETQELHSGSEQLKIVIKNLVQEKERLLSDIKLVTKKNVRLKQDIAVLQNNYVSVSSIGVEILIGKLASI</sequence>
<protein>
    <submittedName>
        <fullName evidence="2">Uncharacterized protein</fullName>
    </submittedName>
</protein>
<keyword evidence="1" id="KW-0175">Coiled coil</keyword>
<name>A0ABD1FGD0_HYPHA</name>
<evidence type="ECO:0000313" key="2">
    <source>
        <dbReference type="EMBL" id="KAL1518347.1"/>
    </source>
</evidence>